<protein>
    <submittedName>
        <fullName evidence="7">Fucose permease</fullName>
    </submittedName>
</protein>
<dbReference type="EMBL" id="QKZK01000042">
    <property type="protein sequence ID" value="PZX11232.1"/>
    <property type="molecule type" value="Genomic_DNA"/>
</dbReference>
<dbReference type="PANTHER" id="PTHR23514:SF13">
    <property type="entry name" value="INNER MEMBRANE PROTEIN YBJJ"/>
    <property type="match status" value="1"/>
</dbReference>
<dbReference type="InterPro" id="IPR051788">
    <property type="entry name" value="MFS_Transporter"/>
</dbReference>
<comment type="caution">
    <text evidence="7">The sequence shown here is derived from an EMBL/GenBank/DDBJ whole genome shotgun (WGS) entry which is preliminary data.</text>
</comment>
<dbReference type="Proteomes" id="UP000249239">
    <property type="component" value="Unassembled WGS sequence"/>
</dbReference>
<feature type="transmembrane region" description="Helical" evidence="5">
    <location>
        <begin position="165"/>
        <end position="182"/>
    </location>
</feature>
<keyword evidence="8" id="KW-1185">Reference proteome</keyword>
<dbReference type="CDD" id="cd17393">
    <property type="entry name" value="MFS_MosC_like"/>
    <property type="match status" value="1"/>
</dbReference>
<feature type="transmembrane region" description="Helical" evidence="5">
    <location>
        <begin position="48"/>
        <end position="65"/>
    </location>
</feature>
<feature type="transmembrane region" description="Helical" evidence="5">
    <location>
        <begin position="244"/>
        <end position="261"/>
    </location>
</feature>
<keyword evidence="2 5" id="KW-0812">Transmembrane</keyword>
<organism evidence="7 8">
    <name type="scientific">Breznakibacter xylanolyticus</name>
    <dbReference type="NCBI Taxonomy" id="990"/>
    <lineage>
        <taxon>Bacteria</taxon>
        <taxon>Pseudomonadati</taxon>
        <taxon>Bacteroidota</taxon>
        <taxon>Bacteroidia</taxon>
        <taxon>Marinilabiliales</taxon>
        <taxon>Marinilabiliaceae</taxon>
        <taxon>Breznakibacter</taxon>
    </lineage>
</organism>
<feature type="transmembrane region" description="Helical" evidence="5">
    <location>
        <begin position="330"/>
        <end position="351"/>
    </location>
</feature>
<dbReference type="AlphaFoldDB" id="A0A2W7NIY0"/>
<dbReference type="OrthoDB" id="9809599at2"/>
<dbReference type="InterPro" id="IPR020846">
    <property type="entry name" value="MFS_dom"/>
</dbReference>
<evidence type="ECO:0000313" key="8">
    <source>
        <dbReference type="Proteomes" id="UP000249239"/>
    </source>
</evidence>
<evidence type="ECO:0000256" key="3">
    <source>
        <dbReference type="ARBA" id="ARBA00022989"/>
    </source>
</evidence>
<gene>
    <name evidence="7" type="ORF">LX69_03186</name>
</gene>
<dbReference type="Gene3D" id="1.20.1250.20">
    <property type="entry name" value="MFS general substrate transporter like domains"/>
    <property type="match status" value="2"/>
</dbReference>
<feature type="transmembrane region" description="Helical" evidence="5">
    <location>
        <begin position="12"/>
        <end position="36"/>
    </location>
</feature>
<feature type="transmembrane region" description="Helical" evidence="5">
    <location>
        <begin position="99"/>
        <end position="120"/>
    </location>
</feature>
<dbReference type="SUPFAM" id="SSF103473">
    <property type="entry name" value="MFS general substrate transporter"/>
    <property type="match status" value="1"/>
</dbReference>
<evidence type="ECO:0000313" key="7">
    <source>
        <dbReference type="EMBL" id="PZX11232.1"/>
    </source>
</evidence>
<dbReference type="Pfam" id="PF07690">
    <property type="entry name" value="MFS_1"/>
    <property type="match status" value="1"/>
</dbReference>
<reference evidence="7 8" key="1">
    <citation type="submission" date="2018-06" db="EMBL/GenBank/DDBJ databases">
        <title>Genomic Encyclopedia of Archaeal and Bacterial Type Strains, Phase II (KMG-II): from individual species to whole genera.</title>
        <authorList>
            <person name="Goeker M."/>
        </authorList>
    </citation>
    <scope>NUCLEOTIDE SEQUENCE [LARGE SCALE GENOMIC DNA]</scope>
    <source>
        <strain evidence="7 8">DSM 6779</strain>
    </source>
</reference>
<keyword evidence="4 5" id="KW-0472">Membrane</keyword>
<evidence type="ECO:0000259" key="6">
    <source>
        <dbReference type="PROSITE" id="PS50850"/>
    </source>
</evidence>
<evidence type="ECO:0000256" key="1">
    <source>
        <dbReference type="ARBA" id="ARBA00004141"/>
    </source>
</evidence>
<feature type="transmembrane region" description="Helical" evidence="5">
    <location>
        <begin position="357"/>
        <end position="377"/>
    </location>
</feature>
<feature type="transmembrane region" description="Helical" evidence="5">
    <location>
        <begin position="273"/>
        <end position="291"/>
    </location>
</feature>
<dbReference type="GO" id="GO:0022857">
    <property type="term" value="F:transmembrane transporter activity"/>
    <property type="evidence" value="ECO:0007669"/>
    <property type="project" value="InterPro"/>
</dbReference>
<feature type="transmembrane region" description="Helical" evidence="5">
    <location>
        <begin position="141"/>
        <end position="159"/>
    </location>
</feature>
<dbReference type="InterPro" id="IPR011701">
    <property type="entry name" value="MFS"/>
</dbReference>
<dbReference type="GO" id="GO:0016020">
    <property type="term" value="C:membrane"/>
    <property type="evidence" value="ECO:0007669"/>
    <property type="project" value="UniProtKB-SubCell"/>
</dbReference>
<dbReference type="PANTHER" id="PTHR23514">
    <property type="entry name" value="BYPASS OF STOP CODON PROTEIN 6"/>
    <property type="match status" value="1"/>
</dbReference>
<accession>A0A2W7NIY0</accession>
<evidence type="ECO:0000256" key="4">
    <source>
        <dbReference type="ARBA" id="ARBA00023136"/>
    </source>
</evidence>
<evidence type="ECO:0000256" key="5">
    <source>
        <dbReference type="SAM" id="Phobius"/>
    </source>
</evidence>
<evidence type="ECO:0000256" key="2">
    <source>
        <dbReference type="ARBA" id="ARBA00022692"/>
    </source>
</evidence>
<comment type="subcellular location">
    <subcellularLocation>
        <location evidence="1">Membrane</location>
        <topology evidence="1">Multi-pass membrane protein</topology>
    </subcellularLocation>
</comment>
<name>A0A2W7NIY0_9BACT</name>
<feature type="transmembrane region" description="Helical" evidence="5">
    <location>
        <begin position="297"/>
        <end position="318"/>
    </location>
</feature>
<sequence length="385" mass="41771">MLSLRIFFQERRFFAPAFMYLCFAMVFSTWVVYIPYLVSKLHISEMEVGTALFCASVGSFVMIPLSNRLTDLLGVGRQAFIGFVLYGTSLYGIFSAPTYHWLLVALFYYGMTSSVFAIALNSLIAEIERRAGKYIMTGSHGFWSIGGIIGASIGGYLAGRFGQPLLHVTVLLVLLIAAQLLFRKEYWNIKGEARRKGGSGHSVWRPLLLIASIGMIMLASEGAIADWSALFLEKEVMVSAEYLGFGYALFAGGMAVGRFTGDGLSARFGSWRLLGMAIGTSLLGFVLVLTAHSVGVFAGFLVVGLGFSIVVPEIYRLATNIPGIRPADGISFIAASSNVGFLVGPVVLGFVARMYSLYVSFILLTVFVLGAFVLAFAGRRKDVAK</sequence>
<keyword evidence="3 5" id="KW-1133">Transmembrane helix</keyword>
<dbReference type="RefSeq" id="WP_111446983.1">
    <property type="nucleotide sequence ID" value="NZ_QKZK01000042.1"/>
</dbReference>
<feature type="domain" description="Major facilitator superfamily (MFS) profile" evidence="6">
    <location>
        <begin position="207"/>
        <end position="385"/>
    </location>
</feature>
<dbReference type="InterPro" id="IPR036259">
    <property type="entry name" value="MFS_trans_sf"/>
</dbReference>
<feature type="transmembrane region" description="Helical" evidence="5">
    <location>
        <begin position="203"/>
        <end position="224"/>
    </location>
</feature>
<feature type="transmembrane region" description="Helical" evidence="5">
    <location>
        <begin position="72"/>
        <end position="93"/>
    </location>
</feature>
<proteinExistence type="predicted"/>
<dbReference type="PROSITE" id="PS50850">
    <property type="entry name" value="MFS"/>
    <property type="match status" value="1"/>
</dbReference>